<dbReference type="SUPFAM" id="SSF109854">
    <property type="entry name" value="DinB/YfiT-like putative metalloenzymes"/>
    <property type="match status" value="1"/>
</dbReference>
<dbReference type="EMBL" id="BNAL01000044">
    <property type="protein sequence ID" value="GHG10742.1"/>
    <property type="molecule type" value="Genomic_DNA"/>
</dbReference>
<accession>A0ABQ3KDF0</accession>
<protein>
    <recommendedName>
        <fullName evidence="1">DinB-like domain-containing protein</fullName>
    </recommendedName>
</protein>
<reference evidence="3" key="1">
    <citation type="journal article" date="2019" name="Int. J. Syst. Evol. Microbiol.">
        <title>The Global Catalogue of Microorganisms (GCM) 10K type strain sequencing project: providing services to taxonomists for standard genome sequencing and annotation.</title>
        <authorList>
            <consortium name="The Broad Institute Genomics Platform"/>
            <consortium name="The Broad Institute Genome Sequencing Center for Infectious Disease"/>
            <person name="Wu L."/>
            <person name="Ma J."/>
        </authorList>
    </citation>
    <scope>NUCLEOTIDE SEQUENCE [LARGE SCALE GENOMIC DNA]</scope>
    <source>
        <strain evidence="3">CGMCC 1.18439</strain>
    </source>
</reference>
<dbReference type="Gene3D" id="1.20.120.450">
    <property type="entry name" value="dinb family like domain"/>
    <property type="match status" value="1"/>
</dbReference>
<gene>
    <name evidence="2" type="ORF">GCM10017783_23940</name>
</gene>
<dbReference type="RefSeq" id="WP_189643986.1">
    <property type="nucleotide sequence ID" value="NZ_BNAL01000044.1"/>
</dbReference>
<keyword evidence="3" id="KW-1185">Reference proteome</keyword>
<dbReference type="InterPro" id="IPR034660">
    <property type="entry name" value="DinB/YfiT-like"/>
</dbReference>
<name>A0ABQ3KDF0_9DEIO</name>
<dbReference type="InterPro" id="IPR024775">
    <property type="entry name" value="DinB-like"/>
</dbReference>
<dbReference type="Pfam" id="PF12867">
    <property type="entry name" value="DinB_2"/>
    <property type="match status" value="1"/>
</dbReference>
<dbReference type="Proteomes" id="UP000632154">
    <property type="component" value="Unassembled WGS sequence"/>
</dbReference>
<feature type="domain" description="DinB-like" evidence="1">
    <location>
        <begin position="22"/>
        <end position="151"/>
    </location>
</feature>
<comment type="caution">
    <text evidence="2">The sequence shown here is derived from an EMBL/GenBank/DDBJ whole genome shotgun (WGS) entry which is preliminary data.</text>
</comment>
<evidence type="ECO:0000313" key="2">
    <source>
        <dbReference type="EMBL" id="GHG10742.1"/>
    </source>
</evidence>
<sequence>MTQPHQDPLRSHLTNLLSQPQAHATLEQVLDGFPLSQINERLSGLPYSAAEILWHLRFTQRDLLDYITAEQGSYQAPAWPEGYWPHRWLSVQEWQAEAEAYQADLTTTLALVADEETDLLAPVPHAQQPSHTVLRSVLLMADHNAYHTGQLALLKRLLGGGTSMT</sequence>
<evidence type="ECO:0000313" key="3">
    <source>
        <dbReference type="Proteomes" id="UP000632154"/>
    </source>
</evidence>
<evidence type="ECO:0000259" key="1">
    <source>
        <dbReference type="Pfam" id="PF12867"/>
    </source>
</evidence>
<organism evidence="2 3">
    <name type="scientific">Deinococcus piscis</name>
    <dbReference type="NCBI Taxonomy" id="394230"/>
    <lineage>
        <taxon>Bacteria</taxon>
        <taxon>Thermotogati</taxon>
        <taxon>Deinococcota</taxon>
        <taxon>Deinococci</taxon>
        <taxon>Deinococcales</taxon>
        <taxon>Deinococcaceae</taxon>
        <taxon>Deinococcus</taxon>
    </lineage>
</organism>
<proteinExistence type="predicted"/>